<dbReference type="PANTHER" id="PTHR33375:SF7">
    <property type="entry name" value="CHROMOSOME 2-PARTITIONING PROTEIN PARB-RELATED"/>
    <property type="match status" value="1"/>
</dbReference>
<dbReference type="PANTHER" id="PTHR33375">
    <property type="entry name" value="CHROMOSOME-PARTITIONING PROTEIN PARB-RELATED"/>
    <property type="match status" value="1"/>
</dbReference>
<evidence type="ECO:0000259" key="2">
    <source>
        <dbReference type="SMART" id="SM00470"/>
    </source>
</evidence>
<protein>
    <submittedName>
        <fullName evidence="3">Chromosome 2-partitioning protein ParB</fullName>
    </submittedName>
</protein>
<proteinExistence type="inferred from homology"/>
<dbReference type="NCBIfam" id="TIGR00180">
    <property type="entry name" value="parB_part"/>
    <property type="match status" value="1"/>
</dbReference>
<dbReference type="EMBL" id="BNAL01000032">
    <property type="protein sequence ID" value="GHG08615.1"/>
    <property type="molecule type" value="Genomic_DNA"/>
</dbReference>
<accession>A0ABQ3K9B8</accession>
<dbReference type="InterPro" id="IPR050336">
    <property type="entry name" value="Chromosome_partition/occlusion"/>
</dbReference>
<dbReference type="RefSeq" id="WP_189643746.1">
    <property type="nucleotide sequence ID" value="NZ_BNAL01000032.1"/>
</dbReference>
<evidence type="ECO:0000313" key="4">
    <source>
        <dbReference type="Proteomes" id="UP000632154"/>
    </source>
</evidence>
<evidence type="ECO:0000256" key="1">
    <source>
        <dbReference type="ARBA" id="ARBA00006295"/>
    </source>
</evidence>
<sequence>MSRRKSPIHYEGLSGLLGASAELTRRPDSEIFALVDQLRPGPAQPRREFNEEKLLELAQSIEKHGILQPLLVRMASDGNGYEIVAGERRWRAAQLANVVEVPVVVREITDEEARQVALIENLQREDLNMVDEVDAKLELVAEVLGLTPEGARARLMQLLREPRGEQHQILEDLFAALGESWTNFAKSKLRILNWPQTILDAVRQGLPYTLAGVIVTAPITEHARLLRQAQTGASRAELKAEVQRLRAIGRTDREPAFQVGHLLSSRKWVASLAPQEKEEVERWLAQMPETVRRALG</sequence>
<dbReference type="InterPro" id="IPR003115">
    <property type="entry name" value="ParB_N"/>
</dbReference>
<dbReference type="Gene3D" id="1.10.10.2830">
    <property type="match status" value="1"/>
</dbReference>
<dbReference type="Pfam" id="PF02195">
    <property type="entry name" value="ParB_N"/>
    <property type="match status" value="1"/>
</dbReference>
<feature type="domain" description="ParB-like N-terminal" evidence="2">
    <location>
        <begin position="31"/>
        <end position="122"/>
    </location>
</feature>
<dbReference type="Gene3D" id="3.90.1530.30">
    <property type="match status" value="1"/>
</dbReference>
<keyword evidence="4" id="KW-1185">Reference proteome</keyword>
<dbReference type="Proteomes" id="UP000632154">
    <property type="component" value="Unassembled WGS sequence"/>
</dbReference>
<evidence type="ECO:0000313" key="3">
    <source>
        <dbReference type="EMBL" id="GHG08615.1"/>
    </source>
</evidence>
<dbReference type="InterPro" id="IPR004437">
    <property type="entry name" value="ParB/RepB/Spo0J"/>
</dbReference>
<comment type="caution">
    <text evidence="3">The sequence shown here is derived from an EMBL/GenBank/DDBJ whole genome shotgun (WGS) entry which is preliminary data.</text>
</comment>
<dbReference type="SMART" id="SM00470">
    <property type="entry name" value="ParB"/>
    <property type="match status" value="1"/>
</dbReference>
<dbReference type="SUPFAM" id="SSF110849">
    <property type="entry name" value="ParB/Sulfiredoxin"/>
    <property type="match status" value="1"/>
</dbReference>
<dbReference type="InterPro" id="IPR036086">
    <property type="entry name" value="ParB/Sulfiredoxin_sf"/>
</dbReference>
<name>A0ABQ3K9B8_9DEIO</name>
<organism evidence="3 4">
    <name type="scientific">Deinococcus piscis</name>
    <dbReference type="NCBI Taxonomy" id="394230"/>
    <lineage>
        <taxon>Bacteria</taxon>
        <taxon>Thermotogati</taxon>
        <taxon>Deinococcota</taxon>
        <taxon>Deinococci</taxon>
        <taxon>Deinococcales</taxon>
        <taxon>Deinococcaceae</taxon>
        <taxon>Deinococcus</taxon>
    </lineage>
</organism>
<gene>
    <name evidence="3" type="primary">parB2</name>
    <name evidence="3" type="ORF">GCM10017783_21460</name>
</gene>
<comment type="similarity">
    <text evidence="1">Belongs to the ParB family.</text>
</comment>
<dbReference type="CDD" id="cd16393">
    <property type="entry name" value="SPO0J_N"/>
    <property type="match status" value="1"/>
</dbReference>
<dbReference type="SUPFAM" id="SSF109709">
    <property type="entry name" value="KorB DNA-binding domain-like"/>
    <property type="match status" value="1"/>
</dbReference>
<reference evidence="4" key="1">
    <citation type="journal article" date="2019" name="Int. J. Syst. Evol. Microbiol.">
        <title>The Global Catalogue of Microorganisms (GCM) 10K type strain sequencing project: providing services to taxonomists for standard genome sequencing and annotation.</title>
        <authorList>
            <consortium name="The Broad Institute Genomics Platform"/>
            <consortium name="The Broad Institute Genome Sequencing Center for Infectious Disease"/>
            <person name="Wu L."/>
            <person name="Ma J."/>
        </authorList>
    </citation>
    <scope>NUCLEOTIDE SEQUENCE [LARGE SCALE GENOMIC DNA]</scope>
    <source>
        <strain evidence="4">CGMCC 1.18439</strain>
    </source>
</reference>